<feature type="compositionally biased region" description="Acidic residues" evidence="1">
    <location>
        <begin position="79"/>
        <end position="99"/>
    </location>
</feature>
<proteinExistence type="predicted"/>
<dbReference type="OrthoDB" id="2168558at2"/>
<dbReference type="InterPro" id="IPR009988">
    <property type="entry name" value="DUF1510"/>
</dbReference>
<comment type="caution">
    <text evidence="4">The sequence shown here is derived from an EMBL/GenBank/DDBJ whole genome shotgun (WGS) entry which is preliminary data.</text>
</comment>
<feature type="domain" description="DUF1510" evidence="3">
    <location>
        <begin position="110"/>
        <end position="201"/>
    </location>
</feature>
<keyword evidence="2" id="KW-0812">Transmembrane</keyword>
<dbReference type="RefSeq" id="WP_132947692.1">
    <property type="nucleotide sequence ID" value="NZ_SLUL01000003.1"/>
</dbReference>
<protein>
    <submittedName>
        <fullName evidence="4">Uncharacterized protein DUF1510</fullName>
    </submittedName>
</protein>
<keyword evidence="5" id="KW-1185">Reference proteome</keyword>
<dbReference type="Pfam" id="PF07423">
    <property type="entry name" value="DUF1510"/>
    <property type="match status" value="1"/>
</dbReference>
<sequence length="205" mass="23953">MKQTKTNSRFAQRSKQRKVNRILNTLITFVFALILFFGWKLFFSDEHRVEKTATEEKATVEQMTKNEDEFEIGQKQEDEEKDEEKDEEAEEQEVEEITIDDPNSNVIREIVNPSWEPIGTTQTEPHVTTFDENSVDWKEMIDAISYATGIPSSDMIVWFIGNNGPNKAVATISTKDQSEHYKVFIEWVTEQGWKPTKVQQLRNRE</sequence>
<dbReference type="AlphaFoldDB" id="A0A4R1QGB2"/>
<reference evidence="4 5" key="1">
    <citation type="submission" date="2019-03" db="EMBL/GenBank/DDBJ databases">
        <title>Genomic Encyclopedia of Type Strains, Phase IV (KMG-IV): sequencing the most valuable type-strain genomes for metagenomic binning, comparative biology and taxonomic classification.</title>
        <authorList>
            <person name="Goeker M."/>
        </authorList>
    </citation>
    <scope>NUCLEOTIDE SEQUENCE [LARGE SCALE GENOMIC DNA]</scope>
    <source>
        <strain evidence="4 5">DSM 24979</strain>
    </source>
</reference>
<feature type="region of interest" description="Disordered" evidence="1">
    <location>
        <begin position="54"/>
        <end position="103"/>
    </location>
</feature>
<gene>
    <name evidence="4" type="ORF">EDD69_103250</name>
</gene>
<feature type="compositionally biased region" description="Basic and acidic residues" evidence="1">
    <location>
        <begin position="54"/>
        <end position="78"/>
    </location>
</feature>
<dbReference type="Proteomes" id="UP000295658">
    <property type="component" value="Unassembled WGS sequence"/>
</dbReference>
<evidence type="ECO:0000259" key="3">
    <source>
        <dbReference type="Pfam" id="PF07423"/>
    </source>
</evidence>
<name>A0A4R1QGB2_9BACL</name>
<feature type="transmembrane region" description="Helical" evidence="2">
    <location>
        <begin position="21"/>
        <end position="42"/>
    </location>
</feature>
<evidence type="ECO:0000313" key="4">
    <source>
        <dbReference type="EMBL" id="TCL52001.1"/>
    </source>
</evidence>
<evidence type="ECO:0000313" key="5">
    <source>
        <dbReference type="Proteomes" id="UP000295658"/>
    </source>
</evidence>
<keyword evidence="2" id="KW-1133">Transmembrane helix</keyword>
<evidence type="ECO:0000256" key="1">
    <source>
        <dbReference type="SAM" id="MobiDB-lite"/>
    </source>
</evidence>
<evidence type="ECO:0000256" key="2">
    <source>
        <dbReference type="SAM" id="Phobius"/>
    </source>
</evidence>
<accession>A0A4R1QGB2</accession>
<organism evidence="4 5">
    <name type="scientific">Thermolongibacillus altinsuensis</name>
    <dbReference type="NCBI Taxonomy" id="575256"/>
    <lineage>
        <taxon>Bacteria</taxon>
        <taxon>Bacillati</taxon>
        <taxon>Bacillota</taxon>
        <taxon>Bacilli</taxon>
        <taxon>Bacillales</taxon>
        <taxon>Anoxybacillaceae</taxon>
        <taxon>Thermolongibacillus</taxon>
    </lineage>
</organism>
<keyword evidence="2" id="KW-0472">Membrane</keyword>
<dbReference type="EMBL" id="SLUL01000003">
    <property type="protein sequence ID" value="TCL52001.1"/>
    <property type="molecule type" value="Genomic_DNA"/>
</dbReference>